<name>A0A3S5FCS8_9PLAT</name>
<dbReference type="EMBL" id="CAAALY010021232">
    <property type="protein sequence ID" value="VEL14463.1"/>
    <property type="molecule type" value="Genomic_DNA"/>
</dbReference>
<dbReference type="AlphaFoldDB" id="A0A3S5FCS8"/>
<gene>
    <name evidence="1" type="ORF">PXEA_LOCUS7903</name>
</gene>
<protein>
    <submittedName>
        <fullName evidence="1">Uncharacterized protein</fullName>
    </submittedName>
</protein>
<comment type="caution">
    <text evidence="1">The sequence shown here is derived from an EMBL/GenBank/DDBJ whole genome shotgun (WGS) entry which is preliminary data.</text>
</comment>
<evidence type="ECO:0000313" key="1">
    <source>
        <dbReference type="EMBL" id="VEL14463.1"/>
    </source>
</evidence>
<reference evidence="1" key="1">
    <citation type="submission" date="2018-11" db="EMBL/GenBank/DDBJ databases">
        <authorList>
            <consortium name="Pathogen Informatics"/>
        </authorList>
    </citation>
    <scope>NUCLEOTIDE SEQUENCE</scope>
</reference>
<evidence type="ECO:0000313" key="2">
    <source>
        <dbReference type="Proteomes" id="UP000784294"/>
    </source>
</evidence>
<keyword evidence="2" id="KW-1185">Reference proteome</keyword>
<proteinExistence type="predicted"/>
<sequence>MIPGPAATCSSSFQPFSLSLPDFCTRLGFLGLGPHRRHYQRLLRRSSLFVVLLTLWQCKKVSGDFEILDDDCQTIRVGPGEKDTCTSPLFDRIEEFPDSRFTASTVFKNLTSFRPHTAR</sequence>
<organism evidence="1 2">
    <name type="scientific">Protopolystoma xenopodis</name>
    <dbReference type="NCBI Taxonomy" id="117903"/>
    <lineage>
        <taxon>Eukaryota</taxon>
        <taxon>Metazoa</taxon>
        <taxon>Spiralia</taxon>
        <taxon>Lophotrochozoa</taxon>
        <taxon>Platyhelminthes</taxon>
        <taxon>Monogenea</taxon>
        <taxon>Polyopisthocotylea</taxon>
        <taxon>Polystomatidea</taxon>
        <taxon>Polystomatidae</taxon>
        <taxon>Protopolystoma</taxon>
    </lineage>
</organism>
<dbReference type="Proteomes" id="UP000784294">
    <property type="component" value="Unassembled WGS sequence"/>
</dbReference>
<accession>A0A3S5FCS8</accession>